<evidence type="ECO:0000256" key="1">
    <source>
        <dbReference type="SAM" id="SignalP"/>
    </source>
</evidence>
<keyword evidence="1" id="KW-0732">Signal</keyword>
<name>A0A068UA32_COFCA</name>
<reference evidence="3" key="1">
    <citation type="journal article" date="2014" name="Science">
        <title>The coffee genome provides insight into the convergent evolution of caffeine biosynthesis.</title>
        <authorList>
            <person name="Denoeud F."/>
            <person name="Carretero-Paulet L."/>
            <person name="Dereeper A."/>
            <person name="Droc G."/>
            <person name="Guyot R."/>
            <person name="Pietrella M."/>
            <person name="Zheng C."/>
            <person name="Alberti A."/>
            <person name="Anthony F."/>
            <person name="Aprea G."/>
            <person name="Aury J.M."/>
            <person name="Bento P."/>
            <person name="Bernard M."/>
            <person name="Bocs S."/>
            <person name="Campa C."/>
            <person name="Cenci A."/>
            <person name="Combes M.C."/>
            <person name="Crouzillat D."/>
            <person name="Da Silva C."/>
            <person name="Daddiego L."/>
            <person name="De Bellis F."/>
            <person name="Dussert S."/>
            <person name="Garsmeur O."/>
            <person name="Gayraud T."/>
            <person name="Guignon V."/>
            <person name="Jahn K."/>
            <person name="Jamilloux V."/>
            <person name="Joet T."/>
            <person name="Labadie K."/>
            <person name="Lan T."/>
            <person name="Leclercq J."/>
            <person name="Lepelley M."/>
            <person name="Leroy T."/>
            <person name="Li L.T."/>
            <person name="Librado P."/>
            <person name="Lopez L."/>
            <person name="Munoz A."/>
            <person name="Noel B."/>
            <person name="Pallavicini A."/>
            <person name="Perrotta G."/>
            <person name="Poncet V."/>
            <person name="Pot D."/>
            <person name="Priyono X."/>
            <person name="Rigoreau M."/>
            <person name="Rouard M."/>
            <person name="Rozas J."/>
            <person name="Tranchant-Dubreuil C."/>
            <person name="VanBuren R."/>
            <person name="Zhang Q."/>
            <person name="Andrade A.C."/>
            <person name="Argout X."/>
            <person name="Bertrand B."/>
            <person name="de Kochko A."/>
            <person name="Graziosi G."/>
            <person name="Henry R.J."/>
            <person name="Jayarama X."/>
            <person name="Ming R."/>
            <person name="Nagai C."/>
            <person name="Rounsley S."/>
            <person name="Sankoff D."/>
            <person name="Giuliano G."/>
            <person name="Albert V.A."/>
            <person name="Wincker P."/>
            <person name="Lashermes P."/>
        </authorList>
    </citation>
    <scope>NUCLEOTIDE SEQUENCE [LARGE SCALE GENOMIC DNA]</scope>
    <source>
        <strain evidence="3">cv. DH200-94</strain>
    </source>
</reference>
<organism evidence="2 3">
    <name type="scientific">Coffea canephora</name>
    <name type="common">Robusta coffee</name>
    <dbReference type="NCBI Taxonomy" id="49390"/>
    <lineage>
        <taxon>Eukaryota</taxon>
        <taxon>Viridiplantae</taxon>
        <taxon>Streptophyta</taxon>
        <taxon>Embryophyta</taxon>
        <taxon>Tracheophyta</taxon>
        <taxon>Spermatophyta</taxon>
        <taxon>Magnoliopsida</taxon>
        <taxon>eudicotyledons</taxon>
        <taxon>Gunneridae</taxon>
        <taxon>Pentapetalae</taxon>
        <taxon>asterids</taxon>
        <taxon>lamiids</taxon>
        <taxon>Gentianales</taxon>
        <taxon>Rubiaceae</taxon>
        <taxon>Ixoroideae</taxon>
        <taxon>Gardenieae complex</taxon>
        <taxon>Bertiereae - Coffeeae clade</taxon>
        <taxon>Coffeeae</taxon>
        <taxon>Coffea</taxon>
    </lineage>
</organism>
<dbReference type="Proteomes" id="UP000295252">
    <property type="component" value="Chromosome III"/>
</dbReference>
<evidence type="ECO:0000313" key="3">
    <source>
        <dbReference type="Proteomes" id="UP000295252"/>
    </source>
</evidence>
<dbReference type="Gramene" id="CDP05410">
    <property type="protein sequence ID" value="CDP05410"/>
    <property type="gene ID" value="GSCOC_T00020448001"/>
</dbReference>
<feature type="chain" id="PRO_5001657778" evidence="1">
    <location>
        <begin position="18"/>
        <end position="112"/>
    </location>
</feature>
<dbReference type="EMBL" id="HG739100">
    <property type="protein sequence ID" value="CDP05410.1"/>
    <property type="molecule type" value="Genomic_DNA"/>
</dbReference>
<accession>A0A068UA32</accession>
<dbReference type="InParanoid" id="A0A068UA32"/>
<gene>
    <name evidence="2" type="ORF">GSCOC_T00020448001</name>
</gene>
<evidence type="ECO:0000313" key="2">
    <source>
        <dbReference type="EMBL" id="CDP05410.1"/>
    </source>
</evidence>
<dbReference type="AlphaFoldDB" id="A0A068UA32"/>
<keyword evidence="3" id="KW-1185">Reference proteome</keyword>
<feature type="signal peptide" evidence="1">
    <location>
        <begin position="1"/>
        <end position="17"/>
    </location>
</feature>
<protein>
    <submittedName>
        <fullName evidence="2">Uncharacterized protein</fullName>
    </submittedName>
</protein>
<sequence>MDSVILLNLFTLTNVLMKYFMVELCYDGIKLSITFSGALEPRADLHYSLWGPVFPIWPKTSEASVQRWLHKYVLFMYIVPEYIFGDDTEVQLIDHLLSNCLVTLQPYHDPNY</sequence>
<proteinExistence type="predicted"/>